<dbReference type="GO" id="GO:0003743">
    <property type="term" value="F:translation initiation factor activity"/>
    <property type="evidence" value="ECO:0007669"/>
    <property type="project" value="UniProtKB-KW"/>
</dbReference>
<name>A0A0X8JHR1_9BACT</name>
<protein>
    <submittedName>
        <fullName evidence="1">Translation initiation factor 2</fullName>
    </submittedName>
</protein>
<evidence type="ECO:0000313" key="2">
    <source>
        <dbReference type="Proteomes" id="UP000069241"/>
    </source>
</evidence>
<keyword evidence="1" id="KW-0396">Initiation factor</keyword>
<proteinExistence type="predicted"/>
<evidence type="ECO:0000313" key="1">
    <source>
        <dbReference type="EMBL" id="AMD88767.1"/>
    </source>
</evidence>
<dbReference type="STRING" id="44742.AXF13_00780"/>
<dbReference type="KEGG" id="dfi:AXF13_00780"/>
<organism evidence="1 2">
    <name type="scientific">Desulfovibrio fairfieldensis</name>
    <dbReference type="NCBI Taxonomy" id="44742"/>
    <lineage>
        <taxon>Bacteria</taxon>
        <taxon>Pseudomonadati</taxon>
        <taxon>Thermodesulfobacteriota</taxon>
        <taxon>Desulfovibrionia</taxon>
        <taxon>Desulfovibrionales</taxon>
        <taxon>Desulfovibrionaceae</taxon>
        <taxon>Desulfovibrio</taxon>
    </lineage>
</organism>
<keyword evidence="1" id="KW-0648">Protein biosynthesis</keyword>
<gene>
    <name evidence="1" type="ORF">AXF13_00780</name>
</gene>
<dbReference type="RefSeq" id="WP_062251265.1">
    <property type="nucleotide sequence ID" value="NZ_CP014229.1"/>
</dbReference>
<dbReference type="Proteomes" id="UP000069241">
    <property type="component" value="Chromosome"/>
</dbReference>
<accession>A0A0X8JHR1</accession>
<reference evidence="2" key="1">
    <citation type="submission" date="2016-02" db="EMBL/GenBank/DDBJ databases">
        <authorList>
            <person name="Holder M.E."/>
            <person name="Ajami N.J."/>
            <person name="Petrosino J.F."/>
        </authorList>
    </citation>
    <scope>NUCLEOTIDE SEQUENCE [LARGE SCALE GENOMIC DNA]</scope>
    <source>
        <strain evidence="2">CCUG 45958</strain>
    </source>
</reference>
<dbReference type="EMBL" id="CP014229">
    <property type="protein sequence ID" value="AMD88767.1"/>
    <property type="molecule type" value="Genomic_DNA"/>
</dbReference>
<sequence length="175" mass="18436">MPLPEFSSEAPLTIYVAGSFKHKHGVRLLGRELRALGCRMLDWTEKAVPPPGLTPAERRIWMDTDRDGGQVYAFCRNACLTADLVIYYGASGQDAGVEVGLAAGAGVPVLGIRGPLEGPGLMLHGAVSVWVDGAEDALDLVGRVLAHAAAAWATLNAEPDAAVRRLGGALLRRKG</sequence>
<keyword evidence="2" id="KW-1185">Reference proteome</keyword>
<dbReference type="AlphaFoldDB" id="A0A0X8JHR1"/>